<dbReference type="SUPFAM" id="SSF55729">
    <property type="entry name" value="Acyl-CoA N-acyltransferases (Nat)"/>
    <property type="match status" value="1"/>
</dbReference>
<reference evidence="3" key="1">
    <citation type="submission" date="2023-10" db="EMBL/GenBank/DDBJ databases">
        <title>Genome analysis and identification of Salinococcus sp. Bachu38 nov., a PGPR from the rhizosphere of Tamarix.</title>
        <authorList>
            <person name="Liang Z."/>
            <person name="Zhang X."/>
            <person name="Jia J."/>
            <person name="Chen X."/>
            <person name="Wang Y."/>
            <person name="Wang Q."/>
            <person name="Wang R."/>
        </authorList>
    </citation>
    <scope>NUCLEOTIDE SEQUENCE [LARGE SCALE GENOMIC DNA]</scope>
    <source>
        <strain evidence="3">Bachu38</strain>
    </source>
</reference>
<accession>A0ABZ3CIZ1</accession>
<dbReference type="PROSITE" id="PS51186">
    <property type="entry name" value="GNAT"/>
    <property type="match status" value="1"/>
</dbReference>
<evidence type="ECO:0000259" key="1">
    <source>
        <dbReference type="PROSITE" id="PS51186"/>
    </source>
</evidence>
<dbReference type="EMBL" id="CP138333">
    <property type="protein sequence ID" value="WZX29037.1"/>
    <property type="molecule type" value="Genomic_DNA"/>
</dbReference>
<protein>
    <submittedName>
        <fullName evidence="2">GNAT family N-acetyltransferase</fullName>
    </submittedName>
</protein>
<dbReference type="InterPro" id="IPR016181">
    <property type="entry name" value="Acyl_CoA_acyltransferase"/>
</dbReference>
<name>A0ABZ3CIZ1_9STAP</name>
<sequence>MWHIRAFEELDVRTLEEIYRLRVSVFVVEQACAYQEIDGLDPECTHIYRTDDTGIIAYLRIVHGSPISIGRVIVRADRRSSGVGQALMGQAMDYVHTHFKGERIYLHGQAHLEKFYQSLGFRTTSEVHLEDGIPHIDMEYKEEWA</sequence>
<dbReference type="Gene3D" id="3.40.630.30">
    <property type="match status" value="1"/>
</dbReference>
<dbReference type="Proteomes" id="UP001455384">
    <property type="component" value="Chromosome"/>
</dbReference>
<gene>
    <name evidence="2" type="ORF">RQP18_10260</name>
</gene>
<dbReference type="InterPro" id="IPR000182">
    <property type="entry name" value="GNAT_dom"/>
</dbReference>
<proteinExistence type="predicted"/>
<dbReference type="Pfam" id="PF13673">
    <property type="entry name" value="Acetyltransf_10"/>
    <property type="match status" value="1"/>
</dbReference>
<evidence type="ECO:0000313" key="3">
    <source>
        <dbReference type="Proteomes" id="UP001455384"/>
    </source>
</evidence>
<dbReference type="CDD" id="cd04301">
    <property type="entry name" value="NAT_SF"/>
    <property type="match status" value="1"/>
</dbReference>
<evidence type="ECO:0000313" key="2">
    <source>
        <dbReference type="EMBL" id="WZX29037.1"/>
    </source>
</evidence>
<dbReference type="RefSeq" id="WP_342387611.1">
    <property type="nucleotide sequence ID" value="NZ_CP138333.2"/>
</dbReference>
<keyword evidence="3" id="KW-1185">Reference proteome</keyword>
<feature type="domain" description="N-acetyltransferase" evidence="1">
    <location>
        <begin position="5"/>
        <end position="143"/>
    </location>
</feature>
<organism evidence="2 3">
    <name type="scientific">Salinicoccus bachuensis</name>
    <dbReference type="NCBI Taxonomy" id="3136731"/>
    <lineage>
        <taxon>Bacteria</taxon>
        <taxon>Bacillati</taxon>
        <taxon>Bacillota</taxon>
        <taxon>Bacilli</taxon>
        <taxon>Bacillales</taxon>
        <taxon>Staphylococcaceae</taxon>
        <taxon>Salinicoccus</taxon>
    </lineage>
</organism>